<name>A0ABS3UM83_9ACTN</name>
<dbReference type="Proteomes" id="UP000679690">
    <property type="component" value="Unassembled WGS sequence"/>
</dbReference>
<reference evidence="2 3" key="1">
    <citation type="submission" date="2021-03" db="EMBL/GenBank/DDBJ databases">
        <title>Actinoplanes flavus sp. nov., a novel actinomycete isolated from Coconut Palm rhizosphere soil.</title>
        <authorList>
            <person name="Luo X."/>
        </authorList>
    </citation>
    <scope>NUCLEOTIDE SEQUENCE [LARGE SCALE GENOMIC DNA]</scope>
    <source>
        <strain evidence="2 3">NEAU-H7</strain>
    </source>
</reference>
<dbReference type="Gene3D" id="3.30.830.10">
    <property type="entry name" value="Metalloenzyme, LuxS/M16 peptidase-like"/>
    <property type="match status" value="2"/>
</dbReference>
<dbReference type="RefSeq" id="WP_208469022.1">
    <property type="nucleotide sequence ID" value="NZ_JAGFNS010000013.1"/>
</dbReference>
<organism evidence="2 3">
    <name type="scientific">Actinoplanes flavus</name>
    <dbReference type="NCBI Taxonomy" id="2820290"/>
    <lineage>
        <taxon>Bacteria</taxon>
        <taxon>Bacillati</taxon>
        <taxon>Actinomycetota</taxon>
        <taxon>Actinomycetes</taxon>
        <taxon>Micromonosporales</taxon>
        <taxon>Micromonosporaceae</taxon>
        <taxon>Actinoplanes</taxon>
    </lineage>
</organism>
<dbReference type="InterPro" id="IPR011249">
    <property type="entry name" value="Metalloenz_LuxS/M16"/>
</dbReference>
<evidence type="ECO:0000313" key="3">
    <source>
        <dbReference type="Proteomes" id="UP000679690"/>
    </source>
</evidence>
<proteinExistence type="predicted"/>
<evidence type="ECO:0000256" key="1">
    <source>
        <dbReference type="SAM" id="MobiDB-lite"/>
    </source>
</evidence>
<sequence length="509" mass="54008">MITHTEVDGIPALVAPTTGPMHAGLVFRVGLADEPLARRGITHLIEHLALFSFGVADYHYNGSTGVEHTFFHMQGAEADIVAFLNGVCAGLHDLPMHRLATEKEILRTEENGRGESAADALALWRHGARDHGMPGYPEWGLTGLTPDDLRAWTARYFNRRNAALWIAGPGVPAGLQLDLPEGTRRPAPTPSSALPVRPAYFAGGSNVVAWDAVVDRGPSTAVFADVLKRSLFRSLRQESGLSYHVHTEYHPRAGGRALLTAVADALPEKQGAVLGGFVDVLAAARLGQIDEAEVATVAGQHREELTRAEETGVRLPGQVFDLLDGRPVRNLDEVLAELDTVTRDSVAAVAAAACADGLLMTAGRSEADWAGYTAAPTGSERTVDGTAYPALGEPGIRLVAGETGVSLAGGDSVATVLFAECSAVLQWPDGARRFVGHDAVHVHVEPTLFPSGPALVAALDARTHPDLRVPMPARGPDRIPRPPAPKPAERPPSAAERMVTGAIRRIRGR</sequence>
<evidence type="ECO:0000313" key="2">
    <source>
        <dbReference type="EMBL" id="MBO3739894.1"/>
    </source>
</evidence>
<gene>
    <name evidence="2" type="ORF">J5X75_20510</name>
</gene>
<protein>
    <submittedName>
        <fullName evidence="2">Insulinase family protein</fullName>
    </submittedName>
</protein>
<accession>A0ABS3UM83</accession>
<comment type="caution">
    <text evidence="2">The sequence shown here is derived from an EMBL/GenBank/DDBJ whole genome shotgun (WGS) entry which is preliminary data.</text>
</comment>
<feature type="region of interest" description="Disordered" evidence="1">
    <location>
        <begin position="466"/>
        <end position="500"/>
    </location>
</feature>
<keyword evidence="3" id="KW-1185">Reference proteome</keyword>
<dbReference type="SUPFAM" id="SSF63411">
    <property type="entry name" value="LuxS/MPP-like metallohydrolase"/>
    <property type="match status" value="2"/>
</dbReference>
<dbReference type="EMBL" id="JAGFNS010000013">
    <property type="protein sequence ID" value="MBO3739894.1"/>
    <property type="molecule type" value="Genomic_DNA"/>
</dbReference>